<sequence length="221" mass="25833">MIPEIKIIKNIEDVIEEIREVSSFIWDFGWAERNAGNFSIDISERFYFERTIIFKKKGSRFRDLAKNPEKNIVISVFEGEKMRIIFGDGEPTSEFPTHFLIQRYLSEKEPKNKVILHTHPEWTIILSGLKGMDEKKINKILSNASPEFNIFIKEGVGLIEYIEPGSEEIGRETLKKCKDFRIIIWKKHGTISIDENLKEAFDKTHIIEKTSKIAYHLWGQS</sequence>
<organism evidence="4">
    <name type="scientific">candidate division WOR-3 bacterium</name>
    <dbReference type="NCBI Taxonomy" id="2052148"/>
    <lineage>
        <taxon>Bacteria</taxon>
        <taxon>Bacteria division WOR-3</taxon>
    </lineage>
</organism>
<proteinExistence type="predicted"/>
<dbReference type="GO" id="GO:0046872">
    <property type="term" value="F:metal ion binding"/>
    <property type="evidence" value="ECO:0007669"/>
    <property type="project" value="UniProtKB-KW"/>
</dbReference>
<dbReference type="SMART" id="SM01007">
    <property type="entry name" value="Aldolase_II"/>
    <property type="match status" value="1"/>
</dbReference>
<keyword evidence="2" id="KW-0456">Lyase</keyword>
<reference evidence="4" key="1">
    <citation type="journal article" date="2020" name="mSystems">
        <title>Genome- and Community-Level Interaction Insights into Carbon Utilization and Element Cycling Functions of Hydrothermarchaeota in Hydrothermal Sediment.</title>
        <authorList>
            <person name="Zhou Z."/>
            <person name="Liu Y."/>
            <person name="Xu W."/>
            <person name="Pan J."/>
            <person name="Luo Z.H."/>
            <person name="Li M."/>
        </authorList>
    </citation>
    <scope>NUCLEOTIDE SEQUENCE [LARGE SCALE GENOMIC DNA]</scope>
    <source>
        <strain evidence="4">SpSt-780</strain>
    </source>
</reference>
<dbReference type="GO" id="GO:0019323">
    <property type="term" value="P:pentose catabolic process"/>
    <property type="evidence" value="ECO:0007669"/>
    <property type="project" value="TreeGrafter"/>
</dbReference>
<dbReference type="GO" id="GO:0005829">
    <property type="term" value="C:cytosol"/>
    <property type="evidence" value="ECO:0007669"/>
    <property type="project" value="TreeGrafter"/>
</dbReference>
<dbReference type="InterPro" id="IPR001303">
    <property type="entry name" value="Aldolase_II/adducin_N"/>
</dbReference>
<name>A0A7C4U730_UNCW3</name>
<gene>
    <name evidence="4" type="ORF">ENV67_03950</name>
</gene>
<dbReference type="GO" id="GO:0016832">
    <property type="term" value="F:aldehyde-lyase activity"/>
    <property type="evidence" value="ECO:0007669"/>
    <property type="project" value="TreeGrafter"/>
</dbReference>
<accession>A0A7C4U730</accession>
<feature type="domain" description="Class II aldolase/adducin N-terminal" evidence="3">
    <location>
        <begin position="16"/>
        <end position="215"/>
    </location>
</feature>
<dbReference type="Gene3D" id="3.40.225.10">
    <property type="entry name" value="Class II aldolase/adducin N-terminal domain"/>
    <property type="match status" value="1"/>
</dbReference>
<dbReference type="EMBL" id="DTHG01000047">
    <property type="protein sequence ID" value="HGW91677.1"/>
    <property type="molecule type" value="Genomic_DNA"/>
</dbReference>
<dbReference type="SUPFAM" id="SSF53639">
    <property type="entry name" value="AraD/HMP-PK domain-like"/>
    <property type="match status" value="1"/>
</dbReference>
<evidence type="ECO:0000256" key="1">
    <source>
        <dbReference type="ARBA" id="ARBA00022723"/>
    </source>
</evidence>
<dbReference type="PANTHER" id="PTHR22789">
    <property type="entry name" value="FUCULOSE PHOSPHATE ALDOLASE"/>
    <property type="match status" value="1"/>
</dbReference>
<protein>
    <recommendedName>
        <fullName evidence="3">Class II aldolase/adducin N-terminal domain-containing protein</fullName>
    </recommendedName>
</protein>
<keyword evidence="1" id="KW-0479">Metal-binding</keyword>
<evidence type="ECO:0000313" key="4">
    <source>
        <dbReference type="EMBL" id="HGW91677.1"/>
    </source>
</evidence>
<evidence type="ECO:0000259" key="3">
    <source>
        <dbReference type="SMART" id="SM01007"/>
    </source>
</evidence>
<dbReference type="Pfam" id="PF00596">
    <property type="entry name" value="Aldolase_II"/>
    <property type="match status" value="1"/>
</dbReference>
<dbReference type="PANTHER" id="PTHR22789:SF0">
    <property type="entry name" value="3-OXO-TETRONATE 4-PHOSPHATE DECARBOXYLASE-RELATED"/>
    <property type="match status" value="1"/>
</dbReference>
<dbReference type="InterPro" id="IPR050197">
    <property type="entry name" value="Aldolase_class_II_sugar_metab"/>
</dbReference>
<evidence type="ECO:0000256" key="2">
    <source>
        <dbReference type="ARBA" id="ARBA00023239"/>
    </source>
</evidence>
<comment type="caution">
    <text evidence="4">The sequence shown here is derived from an EMBL/GenBank/DDBJ whole genome shotgun (WGS) entry which is preliminary data.</text>
</comment>
<dbReference type="InterPro" id="IPR036409">
    <property type="entry name" value="Aldolase_II/adducin_N_sf"/>
</dbReference>
<dbReference type="AlphaFoldDB" id="A0A7C4U730"/>